<reference evidence="4" key="1">
    <citation type="journal article" date="2019" name="Int. J. Syst. Evol. Microbiol.">
        <title>The Global Catalogue of Microorganisms (GCM) 10K type strain sequencing project: providing services to taxonomists for standard genome sequencing and annotation.</title>
        <authorList>
            <consortium name="The Broad Institute Genomics Platform"/>
            <consortium name="The Broad Institute Genome Sequencing Center for Infectious Disease"/>
            <person name="Wu L."/>
            <person name="Ma J."/>
        </authorList>
    </citation>
    <scope>NUCLEOTIDE SEQUENCE [LARGE SCALE GENOMIC DNA]</scope>
    <source>
        <strain evidence="4">JCM 18531</strain>
    </source>
</reference>
<dbReference type="Gene3D" id="2.130.10.10">
    <property type="entry name" value="YVTN repeat-like/Quinoprotein amine dehydrogenase"/>
    <property type="match status" value="1"/>
</dbReference>
<feature type="domain" description="Pyrrolo-quinoline quinone repeat" evidence="2">
    <location>
        <begin position="78"/>
        <end position="253"/>
    </location>
</feature>
<protein>
    <recommendedName>
        <fullName evidence="2">Pyrrolo-quinoline quinone repeat domain-containing protein</fullName>
    </recommendedName>
</protein>
<evidence type="ECO:0000259" key="2">
    <source>
        <dbReference type="Pfam" id="PF13360"/>
    </source>
</evidence>
<dbReference type="InterPro" id="IPR002372">
    <property type="entry name" value="PQQ_rpt_dom"/>
</dbReference>
<dbReference type="Proteomes" id="UP001499974">
    <property type="component" value="Unassembled WGS sequence"/>
</dbReference>
<name>A0ABP8WZL9_9ACTN</name>
<gene>
    <name evidence="3" type="ORF">GCM10023349_12300</name>
</gene>
<evidence type="ECO:0000313" key="3">
    <source>
        <dbReference type="EMBL" id="GAA4697945.1"/>
    </source>
</evidence>
<dbReference type="Pfam" id="PF13360">
    <property type="entry name" value="PQQ_2"/>
    <property type="match status" value="1"/>
</dbReference>
<dbReference type="EMBL" id="BAABKM010000002">
    <property type="protein sequence ID" value="GAA4697945.1"/>
    <property type="molecule type" value="Genomic_DNA"/>
</dbReference>
<proteinExistence type="predicted"/>
<feature type="compositionally biased region" description="Low complexity" evidence="1">
    <location>
        <begin position="1"/>
        <end position="10"/>
    </location>
</feature>
<sequence>MLVLVAAPACSGGGGGSDDDDKPKADASATPTLPPNPDLPDPVDTNGPVEEPLMEPVWLIRSTKTKESDEYTVRTQGLFVDGDIAVYQAQDTMLGISMTDGSTVWKSPVDLGGELPDHAGTAAHGDHRWTFVYPETNDDDLDTWGDRLVTVDTQTGDVVGDILLGTYGTATTMESVGDVQYLATEDGVFTVDDEGQLGTVMPIQRLPGRKPDIRKITPIQGSDVIVLSLDTGNVIGTDFIVGVDSTSGDVVWKHRVTDFATGLGAQYVDVSDIDGRYVTRPAWDREHTEMMHLWVLDPDSGEVRAHQLSKPHGQGERYHQMRIGVNDLGSGNPHGMVVVGDDILFEDSQGISRYSPLTGEYVWTLRRDIMGLRNGDADWASFGVGGLSPDNSLLYAFMSSGQSGDLMAVDVETGELAGRWALDDAQQAGLVSRPLMVVDGEQVVLARNRAVEGDPELLEGPSKPLGPRNDVGLVRFPDLAG</sequence>
<dbReference type="SUPFAM" id="SSF50998">
    <property type="entry name" value="Quinoprotein alcohol dehydrogenase-like"/>
    <property type="match status" value="1"/>
</dbReference>
<feature type="region of interest" description="Disordered" evidence="1">
    <location>
        <begin position="1"/>
        <end position="50"/>
    </location>
</feature>
<evidence type="ECO:0000313" key="4">
    <source>
        <dbReference type="Proteomes" id="UP001499974"/>
    </source>
</evidence>
<dbReference type="InterPro" id="IPR011047">
    <property type="entry name" value="Quinoprotein_ADH-like_sf"/>
</dbReference>
<keyword evidence="4" id="KW-1185">Reference proteome</keyword>
<comment type="caution">
    <text evidence="3">The sequence shown here is derived from an EMBL/GenBank/DDBJ whole genome shotgun (WGS) entry which is preliminary data.</text>
</comment>
<organism evidence="3 4">
    <name type="scientific">Nocardioides conyzicola</name>
    <dbReference type="NCBI Taxonomy" id="1651781"/>
    <lineage>
        <taxon>Bacteria</taxon>
        <taxon>Bacillati</taxon>
        <taxon>Actinomycetota</taxon>
        <taxon>Actinomycetes</taxon>
        <taxon>Propionibacteriales</taxon>
        <taxon>Nocardioidaceae</taxon>
        <taxon>Nocardioides</taxon>
    </lineage>
</organism>
<dbReference type="InterPro" id="IPR015943">
    <property type="entry name" value="WD40/YVTN_repeat-like_dom_sf"/>
</dbReference>
<evidence type="ECO:0000256" key="1">
    <source>
        <dbReference type="SAM" id="MobiDB-lite"/>
    </source>
</evidence>
<accession>A0ABP8WZL9</accession>